<protein>
    <submittedName>
        <fullName evidence="2">Uncharacterized protein</fullName>
    </submittedName>
</protein>
<keyword evidence="1" id="KW-0812">Transmembrane</keyword>
<keyword evidence="3" id="KW-1185">Reference proteome</keyword>
<evidence type="ECO:0000313" key="3">
    <source>
        <dbReference type="Proteomes" id="UP000199051"/>
    </source>
</evidence>
<evidence type="ECO:0000313" key="2">
    <source>
        <dbReference type="EMBL" id="SEQ95012.1"/>
    </source>
</evidence>
<keyword evidence="1" id="KW-0472">Membrane</keyword>
<gene>
    <name evidence="2" type="ORF">SAMN04487818_10152</name>
</gene>
<dbReference type="STRING" id="155974.SAMN04487818_10152"/>
<reference evidence="3" key="1">
    <citation type="submission" date="2016-10" db="EMBL/GenBank/DDBJ databases">
        <authorList>
            <person name="Varghese N."/>
            <person name="Submissions S."/>
        </authorList>
    </citation>
    <scope>NUCLEOTIDE SEQUENCE [LARGE SCALE GENOMIC DNA]</scope>
    <source>
        <strain evidence="3">DSM 44260</strain>
    </source>
</reference>
<sequence length="180" mass="19464">MLRRQWARPYQLVLTALSAAVGFTGVCAGVSLLRTWTLVFLAITSICLGLALSAALTGNGRLDLGASALSAALYVTLIGTAGLVILVEWVGFALVGALVVAALPLRGGRGYSTEHLCARWKDTLLTLRDAKTPREAVVVLRARQRYLDELERRHPEAFNRWLTTPDADPATILAPRQNSL</sequence>
<organism evidence="2 3">
    <name type="scientific">Actinokineospora terrae</name>
    <dbReference type="NCBI Taxonomy" id="155974"/>
    <lineage>
        <taxon>Bacteria</taxon>
        <taxon>Bacillati</taxon>
        <taxon>Actinomycetota</taxon>
        <taxon>Actinomycetes</taxon>
        <taxon>Pseudonocardiales</taxon>
        <taxon>Pseudonocardiaceae</taxon>
        <taxon>Actinokineospora</taxon>
    </lineage>
</organism>
<dbReference type="EMBL" id="FOGI01000001">
    <property type="protein sequence ID" value="SEQ95012.1"/>
    <property type="molecule type" value="Genomic_DNA"/>
</dbReference>
<accession>A0A1H9K7G1</accession>
<keyword evidence="1" id="KW-1133">Transmembrane helix</keyword>
<feature type="transmembrane region" description="Helical" evidence="1">
    <location>
        <begin position="38"/>
        <end position="57"/>
    </location>
</feature>
<dbReference type="Proteomes" id="UP000199051">
    <property type="component" value="Unassembled WGS sequence"/>
</dbReference>
<proteinExistence type="predicted"/>
<name>A0A1H9K7G1_9PSEU</name>
<evidence type="ECO:0000256" key="1">
    <source>
        <dbReference type="SAM" id="Phobius"/>
    </source>
</evidence>
<dbReference type="RefSeq" id="WP_177215351.1">
    <property type="nucleotide sequence ID" value="NZ_FOGI01000001.1"/>
</dbReference>
<dbReference type="AlphaFoldDB" id="A0A1H9K7G1"/>